<organism evidence="3 4">
    <name type="scientific">Sphagnum jensenii</name>
    <dbReference type="NCBI Taxonomy" id="128206"/>
    <lineage>
        <taxon>Eukaryota</taxon>
        <taxon>Viridiplantae</taxon>
        <taxon>Streptophyta</taxon>
        <taxon>Embryophyta</taxon>
        <taxon>Bryophyta</taxon>
        <taxon>Sphagnophytina</taxon>
        <taxon>Sphagnopsida</taxon>
        <taxon>Sphagnales</taxon>
        <taxon>Sphagnaceae</taxon>
        <taxon>Sphagnum</taxon>
    </lineage>
</organism>
<feature type="repeat" description="PPR" evidence="2">
    <location>
        <begin position="114"/>
        <end position="148"/>
    </location>
</feature>
<evidence type="ECO:0008006" key="5">
    <source>
        <dbReference type="Google" id="ProtNLM"/>
    </source>
</evidence>
<dbReference type="InterPro" id="IPR011990">
    <property type="entry name" value="TPR-like_helical_dom_sf"/>
</dbReference>
<dbReference type="InterPro" id="IPR002885">
    <property type="entry name" value="PPR_rpt"/>
</dbReference>
<proteinExistence type="predicted"/>
<dbReference type="NCBIfam" id="TIGR00756">
    <property type="entry name" value="PPR"/>
    <property type="match status" value="2"/>
</dbReference>
<dbReference type="PANTHER" id="PTHR47926:SF366">
    <property type="entry name" value="PENTATRICOPEPTIDE REPEAT SUPERFAMILY PROTEIN"/>
    <property type="match status" value="1"/>
</dbReference>
<dbReference type="Proteomes" id="UP001497444">
    <property type="component" value="Chromosome 17"/>
</dbReference>
<feature type="repeat" description="PPR" evidence="2">
    <location>
        <begin position="44"/>
        <end position="78"/>
    </location>
</feature>
<dbReference type="PROSITE" id="PS51375">
    <property type="entry name" value="PPR"/>
    <property type="match status" value="2"/>
</dbReference>
<dbReference type="Gene3D" id="1.25.40.10">
    <property type="entry name" value="Tetratricopeptide repeat domain"/>
    <property type="match status" value="1"/>
</dbReference>
<gene>
    <name evidence="3" type="ORF">CSSPJE1EN1_LOCUS11084</name>
</gene>
<evidence type="ECO:0000313" key="3">
    <source>
        <dbReference type="EMBL" id="CAK9265606.1"/>
    </source>
</evidence>
<name>A0ABP0WHG9_9BRYO</name>
<evidence type="ECO:0000313" key="4">
    <source>
        <dbReference type="Proteomes" id="UP001497444"/>
    </source>
</evidence>
<accession>A0ABP0WHG9</accession>
<evidence type="ECO:0000256" key="1">
    <source>
        <dbReference type="ARBA" id="ARBA00022737"/>
    </source>
</evidence>
<dbReference type="EMBL" id="OZ020112">
    <property type="protein sequence ID" value="CAK9265606.1"/>
    <property type="molecule type" value="Genomic_DNA"/>
</dbReference>
<keyword evidence="4" id="KW-1185">Reference proteome</keyword>
<dbReference type="Pfam" id="PF13812">
    <property type="entry name" value="PPR_3"/>
    <property type="match status" value="1"/>
</dbReference>
<dbReference type="Pfam" id="PF01535">
    <property type="entry name" value="PPR"/>
    <property type="match status" value="1"/>
</dbReference>
<sequence length="151" mass="17286">MQYADGEDFKHKNSWEALWVEDRRNSPWVAADIAANALCIVQFNIFACNWNLTKHVKFGQLEKVMQLFQQMRQQGVSPIKFTFIQVIKACAPLRTLEDGRLVHKQLIQTGCESDVFVRSSLVDMYAKCGSIEDAWRVFNKMPSENESLGGP</sequence>
<evidence type="ECO:0000256" key="2">
    <source>
        <dbReference type="PROSITE-ProRule" id="PRU00708"/>
    </source>
</evidence>
<keyword evidence="1" id="KW-0677">Repeat</keyword>
<dbReference type="PANTHER" id="PTHR47926">
    <property type="entry name" value="PENTATRICOPEPTIDE REPEAT-CONTAINING PROTEIN"/>
    <property type="match status" value="1"/>
</dbReference>
<dbReference type="InterPro" id="IPR046960">
    <property type="entry name" value="PPR_At4g14850-like_plant"/>
</dbReference>
<reference evidence="3" key="1">
    <citation type="submission" date="2024-02" db="EMBL/GenBank/DDBJ databases">
        <authorList>
            <consortium name="ELIXIR-Norway"/>
            <consortium name="Elixir Norway"/>
        </authorList>
    </citation>
    <scope>NUCLEOTIDE SEQUENCE</scope>
</reference>
<protein>
    <recommendedName>
        <fullName evidence="5">Pentatricopeptide repeat-containing protein</fullName>
    </recommendedName>
</protein>